<comment type="caution">
    <text evidence="1">The sequence shown here is derived from an EMBL/GenBank/DDBJ whole genome shotgun (WGS) entry which is preliminary data.</text>
</comment>
<gene>
    <name evidence="1" type="ORF">SDC9_103233</name>
</gene>
<reference evidence="1" key="1">
    <citation type="submission" date="2019-08" db="EMBL/GenBank/DDBJ databases">
        <authorList>
            <person name="Kucharzyk K."/>
            <person name="Murdoch R.W."/>
            <person name="Higgins S."/>
            <person name="Loffler F."/>
        </authorList>
    </citation>
    <scope>NUCLEOTIDE SEQUENCE</scope>
</reference>
<sequence length="119" mass="12538">MIARVEHAVLLTGREIEAVGYAIKLAQRVRARNGLPVSRDLAALAAALAATGQSDSPGQPEDDTDFIAVSAAADLLGASERTARRLAPRLGGRKIGGRWLVDRQAVAEHAAGQARMEET</sequence>
<proteinExistence type="predicted"/>
<protein>
    <recommendedName>
        <fullName evidence="2">Helix-turn-helix domain-containing protein</fullName>
    </recommendedName>
</protein>
<dbReference type="EMBL" id="VSSQ01015754">
    <property type="protein sequence ID" value="MPM56430.1"/>
    <property type="molecule type" value="Genomic_DNA"/>
</dbReference>
<name>A0A645ATI2_9ZZZZ</name>
<dbReference type="AlphaFoldDB" id="A0A645ATI2"/>
<organism evidence="1">
    <name type="scientific">bioreactor metagenome</name>
    <dbReference type="NCBI Taxonomy" id="1076179"/>
    <lineage>
        <taxon>unclassified sequences</taxon>
        <taxon>metagenomes</taxon>
        <taxon>ecological metagenomes</taxon>
    </lineage>
</organism>
<accession>A0A645ATI2</accession>
<evidence type="ECO:0008006" key="2">
    <source>
        <dbReference type="Google" id="ProtNLM"/>
    </source>
</evidence>
<evidence type="ECO:0000313" key="1">
    <source>
        <dbReference type="EMBL" id="MPM56430.1"/>
    </source>
</evidence>